<dbReference type="InterPro" id="IPR053926">
    <property type="entry name" value="RecX_HTH_1st"/>
</dbReference>
<dbReference type="RefSeq" id="WP_202635640.1">
    <property type="nucleotide sequence ID" value="NZ_CP010554.1"/>
</dbReference>
<comment type="function">
    <text evidence="5">Modulates RecA activity.</text>
</comment>
<comment type="subcellular location">
    <subcellularLocation>
        <location evidence="1 5">Cytoplasm</location>
    </subcellularLocation>
</comment>
<gene>
    <name evidence="5" type="primary">recX</name>
    <name evidence="9" type="ORF">PG1C_01200</name>
</gene>
<dbReference type="AlphaFoldDB" id="A0A0C5IXL5"/>
<dbReference type="InterPro" id="IPR036388">
    <property type="entry name" value="WH-like_DNA-bd_sf"/>
</dbReference>
<dbReference type="KEGG" id="rbu:PG1C_01200"/>
<evidence type="ECO:0000256" key="3">
    <source>
        <dbReference type="ARBA" id="ARBA00018111"/>
    </source>
</evidence>
<evidence type="ECO:0000256" key="1">
    <source>
        <dbReference type="ARBA" id="ARBA00004496"/>
    </source>
</evidence>
<feature type="domain" description="RecX second three-helical" evidence="6">
    <location>
        <begin position="49"/>
        <end position="86"/>
    </location>
</feature>
<evidence type="ECO:0000313" key="9">
    <source>
        <dbReference type="EMBL" id="AJP47447.1"/>
    </source>
</evidence>
<feature type="domain" description="RecX third three-helical" evidence="7">
    <location>
        <begin position="95"/>
        <end position="139"/>
    </location>
</feature>
<dbReference type="PATRIC" id="fig|1565605.3.peg.252"/>
<feature type="domain" description="RecX first three-helical" evidence="8">
    <location>
        <begin position="5"/>
        <end position="42"/>
    </location>
</feature>
<dbReference type="GO" id="GO:0005737">
    <property type="term" value="C:cytoplasm"/>
    <property type="evidence" value="ECO:0007669"/>
    <property type="project" value="UniProtKB-SubCell"/>
</dbReference>
<dbReference type="EMBL" id="CP010554">
    <property type="protein sequence ID" value="AJP47447.1"/>
    <property type="molecule type" value="Genomic_DNA"/>
</dbReference>
<keyword evidence="4 5" id="KW-0963">Cytoplasm</keyword>
<evidence type="ECO:0000259" key="7">
    <source>
        <dbReference type="Pfam" id="PF21981"/>
    </source>
</evidence>
<evidence type="ECO:0000313" key="10">
    <source>
        <dbReference type="Proteomes" id="UP000061603"/>
    </source>
</evidence>
<evidence type="ECO:0000259" key="8">
    <source>
        <dbReference type="Pfam" id="PF21982"/>
    </source>
</evidence>
<reference evidence="9 10" key="1">
    <citation type="journal article" date="2015" name="Genome Announc.">
        <title>Complete Genome Sequence of a Novel Bacterium within the Family Rhodocyclaceae That Degrades Polycyclic Aromatic Hydrocarbons.</title>
        <authorList>
            <person name="Singleton D.R."/>
            <person name="Dickey A.N."/>
            <person name="Scholl E.H."/>
            <person name="Wright F.A."/>
            <person name="Aitken M.D."/>
        </authorList>
    </citation>
    <scope>NUCLEOTIDE SEQUENCE [LARGE SCALE GENOMIC DNA]</scope>
    <source>
        <strain evidence="10">PG1-Ca6</strain>
    </source>
</reference>
<dbReference type="InterPro" id="IPR053925">
    <property type="entry name" value="RecX_HTH_3rd"/>
</dbReference>
<dbReference type="Proteomes" id="UP000061603">
    <property type="component" value="Chromosome"/>
</dbReference>
<evidence type="ECO:0000256" key="5">
    <source>
        <dbReference type="HAMAP-Rule" id="MF_01114"/>
    </source>
</evidence>
<organism evidence="9 10">
    <name type="scientific">Rugosibacter aromaticivorans</name>
    <dbReference type="NCBI Taxonomy" id="1565605"/>
    <lineage>
        <taxon>Bacteria</taxon>
        <taxon>Pseudomonadati</taxon>
        <taxon>Pseudomonadota</taxon>
        <taxon>Betaproteobacteria</taxon>
        <taxon>Nitrosomonadales</taxon>
        <taxon>Sterolibacteriaceae</taxon>
        <taxon>Rugosibacter</taxon>
    </lineage>
</organism>
<dbReference type="InterPro" id="IPR053924">
    <property type="entry name" value="RecX_HTH_2nd"/>
</dbReference>
<dbReference type="PANTHER" id="PTHR33602:SF1">
    <property type="entry name" value="REGULATORY PROTEIN RECX FAMILY PROTEIN"/>
    <property type="match status" value="1"/>
</dbReference>
<keyword evidence="10" id="KW-1185">Reference proteome</keyword>
<protein>
    <recommendedName>
        <fullName evidence="3 5">Regulatory protein RecX</fullName>
    </recommendedName>
</protein>
<dbReference type="InterPro" id="IPR003783">
    <property type="entry name" value="Regulatory_RecX"/>
</dbReference>
<dbReference type="Pfam" id="PF21982">
    <property type="entry name" value="RecX_HTH1"/>
    <property type="match status" value="1"/>
</dbReference>
<evidence type="ECO:0000259" key="6">
    <source>
        <dbReference type="Pfam" id="PF02631"/>
    </source>
</evidence>
<dbReference type="STRING" id="1565605.PG1C_01200"/>
<dbReference type="HOGENOM" id="CLU_066607_3_1_4"/>
<accession>A0A0C5IXL5</accession>
<dbReference type="Gene3D" id="1.10.10.10">
    <property type="entry name" value="Winged helix-like DNA-binding domain superfamily/Winged helix DNA-binding domain"/>
    <property type="match status" value="3"/>
</dbReference>
<evidence type="ECO:0000256" key="2">
    <source>
        <dbReference type="ARBA" id="ARBA00009695"/>
    </source>
</evidence>
<sequence>MNALRSRAIRLLARREHTRAELANKLAAHGTQEEINAVIAELQACHLQSDARFAENYVRAQAARLGTLRLRQNMLAKGLDRDLVESHLAVADMPDDLDRARSLWNRKFATAPANAKEWARQARFLQGRGFANDTIRRLLKAPLGEDDA</sequence>
<dbReference type="PANTHER" id="PTHR33602">
    <property type="entry name" value="REGULATORY PROTEIN RECX FAMILY PROTEIN"/>
    <property type="match status" value="1"/>
</dbReference>
<evidence type="ECO:0000256" key="4">
    <source>
        <dbReference type="ARBA" id="ARBA00022490"/>
    </source>
</evidence>
<name>A0A0C5IXL5_9PROT</name>
<dbReference type="Pfam" id="PF02631">
    <property type="entry name" value="RecX_HTH2"/>
    <property type="match status" value="1"/>
</dbReference>
<comment type="similarity">
    <text evidence="2 5">Belongs to the RecX family.</text>
</comment>
<dbReference type="Pfam" id="PF21981">
    <property type="entry name" value="RecX_HTH3"/>
    <property type="match status" value="1"/>
</dbReference>
<dbReference type="GO" id="GO:0006282">
    <property type="term" value="P:regulation of DNA repair"/>
    <property type="evidence" value="ECO:0007669"/>
    <property type="project" value="UniProtKB-UniRule"/>
</dbReference>
<proteinExistence type="inferred from homology"/>
<dbReference type="HAMAP" id="MF_01114">
    <property type="entry name" value="RecX"/>
    <property type="match status" value="1"/>
</dbReference>